<organism evidence="1 2">
    <name type="scientific">Methyloceanibacter caenitepidi</name>
    <dbReference type="NCBI Taxonomy" id="1384459"/>
    <lineage>
        <taxon>Bacteria</taxon>
        <taxon>Pseudomonadati</taxon>
        <taxon>Pseudomonadota</taxon>
        <taxon>Alphaproteobacteria</taxon>
        <taxon>Hyphomicrobiales</taxon>
        <taxon>Hyphomicrobiaceae</taxon>
        <taxon>Methyloceanibacter</taxon>
    </lineage>
</organism>
<dbReference type="RefSeq" id="WP_156137599.1">
    <property type="nucleotide sequence ID" value="NZ_AP014648.1"/>
</dbReference>
<dbReference type="EMBL" id="AP014648">
    <property type="protein sequence ID" value="BAQ18156.1"/>
    <property type="molecule type" value="Genomic_DNA"/>
</dbReference>
<sequence length="51" mass="5113">MGKITGKMIAGFALAFVALAALAIAAGILADAQTATQFADQTPLMYAGIRG</sequence>
<reference evidence="1 2" key="1">
    <citation type="submission" date="2014-09" db="EMBL/GenBank/DDBJ databases">
        <title>Genome sequencing of Methyloceanibacter caenitepidi Gela4.</title>
        <authorList>
            <person name="Takeuchi M."/>
            <person name="Susumu S."/>
            <person name="Kamagata Y."/>
            <person name="Oshima K."/>
            <person name="Hattori M."/>
            <person name="Iwasaki W."/>
        </authorList>
    </citation>
    <scope>NUCLEOTIDE SEQUENCE [LARGE SCALE GENOMIC DNA]</scope>
    <source>
        <strain evidence="1 2">Gela4</strain>
    </source>
</reference>
<gene>
    <name evidence="1" type="ORF">GL4_2722</name>
</gene>
<proteinExistence type="predicted"/>
<dbReference type="AlphaFoldDB" id="A0A0A8K5S4"/>
<name>A0A0A8K5S4_9HYPH</name>
<dbReference type="KEGG" id="mcg:GL4_2722"/>
<keyword evidence="2" id="KW-1185">Reference proteome</keyword>
<evidence type="ECO:0000313" key="2">
    <source>
        <dbReference type="Proteomes" id="UP000031643"/>
    </source>
</evidence>
<accession>A0A0A8K5S4</accession>
<dbReference type="HOGENOM" id="CLU_3100672_0_0_5"/>
<protein>
    <submittedName>
        <fullName evidence="1">Uncharacterized protein</fullName>
    </submittedName>
</protein>
<dbReference type="Proteomes" id="UP000031643">
    <property type="component" value="Chromosome"/>
</dbReference>
<evidence type="ECO:0000313" key="1">
    <source>
        <dbReference type="EMBL" id="BAQ18156.1"/>
    </source>
</evidence>